<keyword evidence="2" id="KW-1185">Reference proteome</keyword>
<protein>
    <submittedName>
        <fullName evidence="1">Uncharacterized protein</fullName>
    </submittedName>
</protein>
<dbReference type="AlphaFoldDB" id="A0A9D4G403"/>
<comment type="caution">
    <text evidence="1">The sequence shown here is derived from an EMBL/GenBank/DDBJ whole genome shotgun (WGS) entry which is preliminary data.</text>
</comment>
<gene>
    <name evidence="1" type="ORF">DPMN_136536</name>
</gene>
<organism evidence="1 2">
    <name type="scientific">Dreissena polymorpha</name>
    <name type="common">Zebra mussel</name>
    <name type="synonym">Mytilus polymorpha</name>
    <dbReference type="NCBI Taxonomy" id="45954"/>
    <lineage>
        <taxon>Eukaryota</taxon>
        <taxon>Metazoa</taxon>
        <taxon>Spiralia</taxon>
        <taxon>Lophotrochozoa</taxon>
        <taxon>Mollusca</taxon>
        <taxon>Bivalvia</taxon>
        <taxon>Autobranchia</taxon>
        <taxon>Heteroconchia</taxon>
        <taxon>Euheterodonta</taxon>
        <taxon>Imparidentia</taxon>
        <taxon>Neoheterodontei</taxon>
        <taxon>Myida</taxon>
        <taxon>Dreissenoidea</taxon>
        <taxon>Dreissenidae</taxon>
        <taxon>Dreissena</taxon>
    </lineage>
</organism>
<dbReference type="EMBL" id="JAIWYP010000006">
    <property type="protein sequence ID" value="KAH3808185.1"/>
    <property type="molecule type" value="Genomic_DNA"/>
</dbReference>
<sequence>MIPVPSYYSQNVYVSANTGMTSVSARYDRVPNVTRLVSVGRIGTTSATRRPVTPAHLHSTPPVNIPPAAWTWGPGSPYCCLYL</sequence>
<reference evidence="1" key="2">
    <citation type="submission" date="2020-11" db="EMBL/GenBank/DDBJ databases">
        <authorList>
            <person name="McCartney M.A."/>
            <person name="Auch B."/>
            <person name="Kono T."/>
            <person name="Mallez S."/>
            <person name="Becker A."/>
            <person name="Gohl D.M."/>
            <person name="Silverstein K.A.T."/>
            <person name="Koren S."/>
            <person name="Bechman K.B."/>
            <person name="Herman A."/>
            <person name="Abrahante J.E."/>
            <person name="Garbe J."/>
        </authorList>
    </citation>
    <scope>NUCLEOTIDE SEQUENCE</scope>
    <source>
        <strain evidence="1">Duluth1</strain>
        <tissue evidence="1">Whole animal</tissue>
    </source>
</reference>
<proteinExistence type="predicted"/>
<evidence type="ECO:0000313" key="1">
    <source>
        <dbReference type="EMBL" id="KAH3808185.1"/>
    </source>
</evidence>
<evidence type="ECO:0000313" key="2">
    <source>
        <dbReference type="Proteomes" id="UP000828390"/>
    </source>
</evidence>
<reference evidence="1" key="1">
    <citation type="journal article" date="2019" name="bioRxiv">
        <title>The Genome of the Zebra Mussel, Dreissena polymorpha: A Resource for Invasive Species Research.</title>
        <authorList>
            <person name="McCartney M.A."/>
            <person name="Auch B."/>
            <person name="Kono T."/>
            <person name="Mallez S."/>
            <person name="Zhang Y."/>
            <person name="Obille A."/>
            <person name="Becker A."/>
            <person name="Abrahante J.E."/>
            <person name="Garbe J."/>
            <person name="Badalamenti J.P."/>
            <person name="Herman A."/>
            <person name="Mangelson H."/>
            <person name="Liachko I."/>
            <person name="Sullivan S."/>
            <person name="Sone E.D."/>
            <person name="Koren S."/>
            <person name="Silverstein K.A.T."/>
            <person name="Beckman K.B."/>
            <person name="Gohl D.M."/>
        </authorList>
    </citation>
    <scope>NUCLEOTIDE SEQUENCE</scope>
    <source>
        <strain evidence="1">Duluth1</strain>
        <tissue evidence="1">Whole animal</tissue>
    </source>
</reference>
<name>A0A9D4G403_DREPO</name>
<dbReference type="Proteomes" id="UP000828390">
    <property type="component" value="Unassembled WGS sequence"/>
</dbReference>
<accession>A0A9D4G403</accession>